<keyword evidence="2 3" id="KW-0732">Signal</keyword>
<dbReference type="PANTHER" id="PTHR35936:SF19">
    <property type="entry name" value="AMINO-ACID-BINDING PROTEIN YXEM-RELATED"/>
    <property type="match status" value="1"/>
</dbReference>
<keyword evidence="6" id="KW-1185">Reference proteome</keyword>
<evidence type="ECO:0000256" key="3">
    <source>
        <dbReference type="SAM" id="SignalP"/>
    </source>
</evidence>
<feature type="domain" description="Solute-binding protein family 3/N-terminal" evidence="4">
    <location>
        <begin position="40"/>
        <end position="225"/>
    </location>
</feature>
<accession>A0A0F4QI30</accession>
<dbReference type="EMBL" id="JXYA01000038">
    <property type="protein sequence ID" value="KJZ07378.1"/>
    <property type="molecule type" value="Genomic_DNA"/>
</dbReference>
<evidence type="ECO:0000259" key="4">
    <source>
        <dbReference type="Pfam" id="PF00497"/>
    </source>
</evidence>
<dbReference type="PANTHER" id="PTHR35936">
    <property type="entry name" value="MEMBRANE-BOUND LYTIC MUREIN TRANSGLYCOSYLASE F"/>
    <property type="match status" value="1"/>
</dbReference>
<dbReference type="Pfam" id="PF00497">
    <property type="entry name" value="SBP_bac_3"/>
    <property type="match status" value="1"/>
</dbReference>
<evidence type="ECO:0000256" key="2">
    <source>
        <dbReference type="ARBA" id="ARBA00022729"/>
    </source>
</evidence>
<name>A0A0F4QI30_9GAMM</name>
<reference evidence="5 6" key="1">
    <citation type="journal article" date="2015" name="BMC Genomics">
        <title>Genome mining reveals unlocked bioactive potential of marine Gram-negative bacteria.</title>
        <authorList>
            <person name="Machado H."/>
            <person name="Sonnenschein E.C."/>
            <person name="Melchiorsen J."/>
            <person name="Gram L."/>
        </authorList>
    </citation>
    <scope>NUCLEOTIDE SEQUENCE [LARGE SCALE GENOMIC DNA]</scope>
    <source>
        <strain evidence="5 6">S2471</strain>
    </source>
</reference>
<evidence type="ECO:0000256" key="1">
    <source>
        <dbReference type="ARBA" id="ARBA00010333"/>
    </source>
</evidence>
<dbReference type="OrthoDB" id="8255022at2"/>
<dbReference type="PATRIC" id="fig|43658.5.peg.3331"/>
<comment type="caution">
    <text evidence="5">The sequence shown here is derived from an EMBL/GenBank/DDBJ whole genome shotgun (WGS) entry which is preliminary data.</text>
</comment>
<feature type="signal peptide" evidence="3">
    <location>
        <begin position="1"/>
        <end position="17"/>
    </location>
</feature>
<comment type="similarity">
    <text evidence="1">Belongs to the bacterial solute-binding protein 3 family.</text>
</comment>
<feature type="chain" id="PRO_5002475573" description="Solute-binding protein family 3/N-terminal domain-containing protein" evidence="3">
    <location>
        <begin position="18"/>
        <end position="254"/>
    </location>
</feature>
<dbReference type="RefSeq" id="WP_046005941.1">
    <property type="nucleotide sequence ID" value="NZ_JXYA01000038.1"/>
</dbReference>
<protein>
    <recommendedName>
        <fullName evidence="4">Solute-binding protein family 3/N-terminal domain-containing protein</fullName>
    </recommendedName>
</protein>
<dbReference type="Proteomes" id="UP000033452">
    <property type="component" value="Unassembled WGS sequence"/>
</dbReference>
<dbReference type="AlphaFoldDB" id="A0A0F4QI30"/>
<evidence type="ECO:0000313" key="6">
    <source>
        <dbReference type="Proteomes" id="UP000033452"/>
    </source>
</evidence>
<dbReference type="InterPro" id="IPR001638">
    <property type="entry name" value="Solute-binding_3/MltF_N"/>
</dbReference>
<sequence>MKKYLLLLLLLCNKASAGPLQFVSINYLIEQEVGRLVLPQVYRKLNVSIVITPYPGKRAQQLVRSGKRHGEIMRIFSYGEENPHTIRVPTPYYTLETMAFVRSDAQLDIHSEQDLSNYRIAKVRGVKHTNNITKGMPEVEDTDTTIQALNLVSKGLADVALTNRIDGLVMLAQAGIENVVPHQRSFRVLALYHYIHKDQQHWVDKVDGVLRRMMQSGELAALIKKAENQVISEHCRQSTVASELCRRHLNQEED</sequence>
<gene>
    <name evidence="5" type="ORF">TW77_15760</name>
</gene>
<dbReference type="Gene3D" id="3.40.190.10">
    <property type="entry name" value="Periplasmic binding protein-like II"/>
    <property type="match status" value="2"/>
</dbReference>
<proteinExistence type="inferred from homology"/>
<organism evidence="5 6">
    <name type="scientific">Pseudoalteromonas rubra</name>
    <dbReference type="NCBI Taxonomy" id="43658"/>
    <lineage>
        <taxon>Bacteria</taxon>
        <taxon>Pseudomonadati</taxon>
        <taxon>Pseudomonadota</taxon>
        <taxon>Gammaproteobacteria</taxon>
        <taxon>Alteromonadales</taxon>
        <taxon>Pseudoalteromonadaceae</taxon>
        <taxon>Pseudoalteromonas</taxon>
    </lineage>
</organism>
<dbReference type="SUPFAM" id="SSF53850">
    <property type="entry name" value="Periplasmic binding protein-like II"/>
    <property type="match status" value="1"/>
</dbReference>
<evidence type="ECO:0000313" key="5">
    <source>
        <dbReference type="EMBL" id="KJZ07378.1"/>
    </source>
</evidence>